<dbReference type="HOGENOM" id="CLU_1487633_0_0_3"/>
<name>K9TLY2_9CYAN</name>
<dbReference type="Proteomes" id="UP000010367">
    <property type="component" value="Chromosome"/>
</dbReference>
<dbReference type="InParanoid" id="K9TLY2"/>
<protein>
    <recommendedName>
        <fullName evidence="4">Circadian oscillating protein COP23</fullName>
    </recommendedName>
</protein>
<evidence type="ECO:0000256" key="1">
    <source>
        <dbReference type="SAM" id="SignalP"/>
    </source>
</evidence>
<reference evidence="2 3" key="1">
    <citation type="submission" date="2012-06" db="EMBL/GenBank/DDBJ databases">
        <title>Finished chromosome of genome of Oscillatoria acuminata PCC 6304.</title>
        <authorList>
            <consortium name="US DOE Joint Genome Institute"/>
            <person name="Gugger M."/>
            <person name="Coursin T."/>
            <person name="Rippka R."/>
            <person name="Tandeau De Marsac N."/>
            <person name="Huntemann M."/>
            <person name="Wei C.-L."/>
            <person name="Han J."/>
            <person name="Detter J.C."/>
            <person name="Han C."/>
            <person name="Tapia R."/>
            <person name="Davenport K."/>
            <person name="Daligault H."/>
            <person name="Erkkila T."/>
            <person name="Gu W."/>
            <person name="Munk A.C.C."/>
            <person name="Teshima H."/>
            <person name="Xu Y."/>
            <person name="Chain P."/>
            <person name="Chen A."/>
            <person name="Krypides N."/>
            <person name="Mavromatis K."/>
            <person name="Markowitz V."/>
            <person name="Szeto E."/>
            <person name="Ivanova N."/>
            <person name="Mikhailova N."/>
            <person name="Ovchinnikova G."/>
            <person name="Pagani I."/>
            <person name="Pati A."/>
            <person name="Goodwin L."/>
            <person name="Peters L."/>
            <person name="Pitluck S."/>
            <person name="Woyke T."/>
            <person name="Kerfeld C."/>
        </authorList>
    </citation>
    <scope>NUCLEOTIDE SEQUENCE [LARGE SCALE GENOMIC DNA]</scope>
    <source>
        <strain evidence="2 3">PCC 6304</strain>
    </source>
</reference>
<keyword evidence="3" id="KW-1185">Reference proteome</keyword>
<accession>K9TLY2</accession>
<dbReference type="AlphaFoldDB" id="K9TLY2"/>
<feature type="chain" id="PRO_5003935922" description="Circadian oscillating protein COP23" evidence="1">
    <location>
        <begin position="21"/>
        <end position="181"/>
    </location>
</feature>
<proteinExistence type="predicted"/>
<dbReference type="Pfam" id="PF14218">
    <property type="entry name" value="COP23"/>
    <property type="match status" value="1"/>
</dbReference>
<sequence>MKFKTLSLGLSMMMAAIGLSAPSAQSTSNLSLTYSCESRENGLSLIARLSAEGRSIEEREVFNWSRLPSTANPNQICQRVQDKLQQYASKQGIHDIYGFAVYEINGKPSVCLDQQATDQCTQVLFNSQQINQPDASTPEMVAILNNILSAQVRGNENQPTDPTRTYQSGSFHVPLWRILWN</sequence>
<evidence type="ECO:0008006" key="4">
    <source>
        <dbReference type="Google" id="ProtNLM"/>
    </source>
</evidence>
<organism evidence="2 3">
    <name type="scientific">Oscillatoria acuminata PCC 6304</name>
    <dbReference type="NCBI Taxonomy" id="56110"/>
    <lineage>
        <taxon>Bacteria</taxon>
        <taxon>Bacillati</taxon>
        <taxon>Cyanobacteriota</taxon>
        <taxon>Cyanophyceae</taxon>
        <taxon>Oscillatoriophycideae</taxon>
        <taxon>Oscillatoriales</taxon>
        <taxon>Oscillatoriaceae</taxon>
        <taxon>Oscillatoria</taxon>
    </lineage>
</organism>
<evidence type="ECO:0000313" key="2">
    <source>
        <dbReference type="EMBL" id="AFY83418.1"/>
    </source>
</evidence>
<gene>
    <name evidence="2" type="ORF">Oscil6304_3863</name>
</gene>
<dbReference type="RefSeq" id="WP_015150044.1">
    <property type="nucleotide sequence ID" value="NC_019693.1"/>
</dbReference>
<evidence type="ECO:0000313" key="3">
    <source>
        <dbReference type="Proteomes" id="UP000010367"/>
    </source>
</evidence>
<dbReference type="InterPro" id="IPR025478">
    <property type="entry name" value="COP23"/>
</dbReference>
<feature type="signal peptide" evidence="1">
    <location>
        <begin position="1"/>
        <end position="20"/>
    </location>
</feature>
<dbReference type="EMBL" id="CP003607">
    <property type="protein sequence ID" value="AFY83418.1"/>
    <property type="molecule type" value="Genomic_DNA"/>
</dbReference>
<dbReference type="KEGG" id="oac:Oscil6304_3863"/>
<keyword evidence="1" id="KW-0732">Signal</keyword>